<proteinExistence type="predicted"/>
<keyword evidence="2" id="KW-0378">Hydrolase</keyword>
<dbReference type="PANTHER" id="PTHR43037:SF1">
    <property type="entry name" value="BLL1128 PROTEIN"/>
    <property type="match status" value="1"/>
</dbReference>
<dbReference type="GO" id="GO:0005576">
    <property type="term" value="C:extracellular region"/>
    <property type="evidence" value="ECO:0007669"/>
    <property type="project" value="InterPro"/>
</dbReference>
<gene>
    <name evidence="4" type="ORF">G3576_12705</name>
</gene>
<dbReference type="Pfam" id="PF10503">
    <property type="entry name" value="Esterase_PHB"/>
    <property type="match status" value="1"/>
</dbReference>
<dbReference type="InterPro" id="IPR010126">
    <property type="entry name" value="Esterase_phb"/>
</dbReference>
<dbReference type="AlphaFoldDB" id="A0A6M1LKM3"/>
<feature type="region of interest" description="Disordered" evidence="3">
    <location>
        <begin position="292"/>
        <end position="316"/>
    </location>
</feature>
<sequence length="364" mass="38802">MTMMSDIEEATRLTRAGRLAEATALLRRALSGAAEPQPAATATKPAPPRGRIFDVPPEAMDAIADPMRTLRDRMRPHTPPPVADGARFLSLSCRIAADSRDFRLYIPARKPAAPAPLLVMLHGCTQSPEDFAAGTRMNEWAEERGMLVAYPAQTQGANAQRCWNWFDAAQQRRSGTETALIAAIARQVMRDQAVDPRRVYVAGLSAGGAAAAILGQAYPDIFAAVGVHSGLPAGAARDIPSAFAAMRQGGAAPAAKRLVPTIVFHADKDATVHPRNGDAVLAQQEAATTGLSLSEERGQAPGGHAFTRRQQRDASGRPVLEQWVVHGGGHAWSGGDAAGSYTDPRGPDASRAMLDFFDQHRLNR</sequence>
<reference evidence="4 5" key="1">
    <citation type="submission" date="2020-02" db="EMBL/GenBank/DDBJ databases">
        <authorList>
            <person name="Kim H.M."/>
            <person name="Jeon C.O."/>
        </authorList>
    </citation>
    <scope>NUCLEOTIDE SEQUENCE [LARGE SCALE GENOMIC DNA]</scope>
    <source>
        <strain evidence="4 5">PeD5</strain>
    </source>
</reference>
<organism evidence="4 5">
    <name type="scientific">Falsiroseomonas algicola</name>
    <dbReference type="NCBI Taxonomy" id="2716930"/>
    <lineage>
        <taxon>Bacteria</taxon>
        <taxon>Pseudomonadati</taxon>
        <taxon>Pseudomonadota</taxon>
        <taxon>Alphaproteobacteria</taxon>
        <taxon>Acetobacterales</taxon>
        <taxon>Roseomonadaceae</taxon>
        <taxon>Falsiroseomonas</taxon>
    </lineage>
</organism>
<evidence type="ECO:0000256" key="3">
    <source>
        <dbReference type="SAM" id="MobiDB-lite"/>
    </source>
</evidence>
<dbReference type="GO" id="GO:0016787">
    <property type="term" value="F:hydrolase activity"/>
    <property type="evidence" value="ECO:0007669"/>
    <property type="project" value="UniProtKB-KW"/>
</dbReference>
<reference evidence="4 5" key="2">
    <citation type="submission" date="2020-03" db="EMBL/GenBank/DDBJ databases">
        <title>Roseomonas stagni sp. nov., isolated from pond water in Japan.</title>
        <authorList>
            <person name="Furuhata K."/>
            <person name="Miyamoto H."/>
            <person name="Goto K."/>
        </authorList>
    </citation>
    <scope>NUCLEOTIDE SEQUENCE [LARGE SCALE GENOMIC DNA]</scope>
    <source>
        <strain evidence="4 5">PeD5</strain>
    </source>
</reference>
<comment type="caution">
    <text evidence="4">The sequence shown here is derived from an EMBL/GenBank/DDBJ whole genome shotgun (WGS) entry which is preliminary data.</text>
</comment>
<keyword evidence="1" id="KW-0732">Signal</keyword>
<evidence type="ECO:0000313" key="5">
    <source>
        <dbReference type="Proteomes" id="UP000475385"/>
    </source>
</evidence>
<dbReference type="NCBIfam" id="TIGR01840">
    <property type="entry name" value="esterase_phb"/>
    <property type="match status" value="1"/>
</dbReference>
<name>A0A6M1LKM3_9PROT</name>
<dbReference type="InterPro" id="IPR050955">
    <property type="entry name" value="Plant_Biomass_Hydrol_Est"/>
</dbReference>
<dbReference type="Proteomes" id="UP000475385">
    <property type="component" value="Unassembled WGS sequence"/>
</dbReference>
<dbReference type="SUPFAM" id="SSF53474">
    <property type="entry name" value="alpha/beta-Hydrolases"/>
    <property type="match status" value="2"/>
</dbReference>
<dbReference type="Gene3D" id="3.40.50.1820">
    <property type="entry name" value="alpha/beta hydrolase"/>
    <property type="match status" value="1"/>
</dbReference>
<evidence type="ECO:0000256" key="1">
    <source>
        <dbReference type="ARBA" id="ARBA00022729"/>
    </source>
</evidence>
<evidence type="ECO:0000313" key="4">
    <source>
        <dbReference type="EMBL" id="NGM20878.1"/>
    </source>
</evidence>
<dbReference type="PANTHER" id="PTHR43037">
    <property type="entry name" value="UNNAMED PRODUCT-RELATED"/>
    <property type="match status" value="1"/>
</dbReference>
<accession>A0A6M1LKM3</accession>
<dbReference type="EMBL" id="JAAIKB010000004">
    <property type="protein sequence ID" value="NGM20878.1"/>
    <property type="molecule type" value="Genomic_DNA"/>
</dbReference>
<dbReference type="InterPro" id="IPR029058">
    <property type="entry name" value="AB_hydrolase_fold"/>
</dbReference>
<protein>
    <submittedName>
        <fullName evidence="4">PHB depolymerase family esterase</fullName>
    </submittedName>
</protein>
<keyword evidence="5" id="KW-1185">Reference proteome</keyword>
<feature type="region of interest" description="Disordered" evidence="3">
    <location>
        <begin position="30"/>
        <end position="54"/>
    </location>
</feature>
<evidence type="ECO:0000256" key="2">
    <source>
        <dbReference type="ARBA" id="ARBA00022801"/>
    </source>
</evidence>
<feature type="compositionally biased region" description="Low complexity" evidence="3">
    <location>
        <begin position="30"/>
        <end position="44"/>
    </location>
</feature>
<dbReference type="RefSeq" id="WP_164694772.1">
    <property type="nucleotide sequence ID" value="NZ_JAAIKB010000004.1"/>
</dbReference>